<dbReference type="GO" id="GO:0007165">
    <property type="term" value="P:signal transduction"/>
    <property type="evidence" value="ECO:0007669"/>
    <property type="project" value="TreeGrafter"/>
</dbReference>
<dbReference type="PANTHER" id="PTHR48011">
    <property type="entry name" value="CCR4-NOT TRANSCRIPTIONAL COMPLEX SUBUNIT CAF120-RELATED"/>
    <property type="match status" value="1"/>
</dbReference>
<evidence type="ECO:0000313" key="3">
    <source>
        <dbReference type="EMBL" id="GKU94754.1"/>
    </source>
</evidence>
<dbReference type="GO" id="GO:0004672">
    <property type="term" value="F:protein kinase activity"/>
    <property type="evidence" value="ECO:0007669"/>
    <property type="project" value="InterPro"/>
</dbReference>
<keyword evidence="1" id="KW-0067">ATP-binding</keyword>
<gene>
    <name evidence="3" type="ORF">SLEP1_g8198</name>
</gene>
<protein>
    <recommendedName>
        <fullName evidence="2">Protein kinase domain-containing protein</fullName>
    </recommendedName>
</protein>
<dbReference type="AlphaFoldDB" id="A0AAV5IAR6"/>
<dbReference type="InterPro" id="IPR000719">
    <property type="entry name" value="Prot_kinase_dom"/>
</dbReference>
<dbReference type="InterPro" id="IPR017441">
    <property type="entry name" value="Protein_kinase_ATP_BS"/>
</dbReference>
<dbReference type="InterPro" id="IPR011009">
    <property type="entry name" value="Kinase-like_dom_sf"/>
</dbReference>
<dbReference type="EMBL" id="BPVZ01000008">
    <property type="protein sequence ID" value="GKU94754.1"/>
    <property type="molecule type" value="Genomic_DNA"/>
</dbReference>
<evidence type="ECO:0000313" key="4">
    <source>
        <dbReference type="Proteomes" id="UP001054252"/>
    </source>
</evidence>
<dbReference type="PROSITE" id="PS50011">
    <property type="entry name" value="PROTEIN_KINASE_DOM"/>
    <property type="match status" value="1"/>
</dbReference>
<keyword evidence="1" id="KW-0547">Nucleotide-binding</keyword>
<feature type="domain" description="Protein kinase" evidence="2">
    <location>
        <begin position="3"/>
        <end position="263"/>
    </location>
</feature>
<evidence type="ECO:0000256" key="1">
    <source>
        <dbReference type="PROSITE-ProRule" id="PRU10141"/>
    </source>
</evidence>
<dbReference type="SMART" id="SM00220">
    <property type="entry name" value="S_TKc"/>
    <property type="match status" value="1"/>
</dbReference>
<dbReference type="PANTHER" id="PTHR48011:SF18">
    <property type="entry name" value="MITOGEN-ACTIVATED PROTEIN KINASE KINASE KINASE 19-RELATED"/>
    <property type="match status" value="1"/>
</dbReference>
<evidence type="ECO:0000259" key="2">
    <source>
        <dbReference type="PROSITE" id="PS50011"/>
    </source>
</evidence>
<feature type="binding site" evidence="1">
    <location>
        <position position="37"/>
    </location>
    <ligand>
        <name>ATP</name>
        <dbReference type="ChEBI" id="CHEBI:30616"/>
    </ligand>
</feature>
<dbReference type="PROSITE" id="PS00107">
    <property type="entry name" value="PROTEIN_KINASE_ATP"/>
    <property type="match status" value="1"/>
</dbReference>
<proteinExistence type="predicted"/>
<organism evidence="3 4">
    <name type="scientific">Rubroshorea leprosula</name>
    <dbReference type="NCBI Taxonomy" id="152421"/>
    <lineage>
        <taxon>Eukaryota</taxon>
        <taxon>Viridiplantae</taxon>
        <taxon>Streptophyta</taxon>
        <taxon>Embryophyta</taxon>
        <taxon>Tracheophyta</taxon>
        <taxon>Spermatophyta</taxon>
        <taxon>Magnoliopsida</taxon>
        <taxon>eudicotyledons</taxon>
        <taxon>Gunneridae</taxon>
        <taxon>Pentapetalae</taxon>
        <taxon>rosids</taxon>
        <taxon>malvids</taxon>
        <taxon>Malvales</taxon>
        <taxon>Dipterocarpaceae</taxon>
        <taxon>Rubroshorea</taxon>
    </lineage>
</organism>
<dbReference type="InterPro" id="IPR052751">
    <property type="entry name" value="Plant_MAPKKK"/>
</dbReference>
<dbReference type="Gene3D" id="1.10.510.10">
    <property type="entry name" value="Transferase(Phosphotransferase) domain 1"/>
    <property type="match status" value="1"/>
</dbReference>
<dbReference type="CDD" id="cd06606">
    <property type="entry name" value="STKc_MAPKKK"/>
    <property type="match status" value="1"/>
</dbReference>
<dbReference type="SUPFAM" id="SSF56112">
    <property type="entry name" value="Protein kinase-like (PK-like)"/>
    <property type="match status" value="1"/>
</dbReference>
<dbReference type="Pfam" id="PF00069">
    <property type="entry name" value="Pkinase"/>
    <property type="match status" value="1"/>
</dbReference>
<accession>A0AAV5IAR6</accession>
<sequence length="345" mass="37189">MEWVRGDTIGYGSFGTVNLATQGKSSVQGSSALMAVKSAATFDAGSLKNEKAALDQIGSCPEIIRCLGNNYSFENGEELYNVFLEFASKGSLADQVKRNGGGFGESDVRRHTKSILKGLRHIHAKGFAHCDIKLQNILGFDNGGVKIADFGLAKKSGEAKKFEIRGTPLYMAPESVTESEYGSEADIWALGCAVVEMATGKPVWNLEKQSNIAALMIKIGLGDGSPEIPDNFSEEGKDFLGKCFVKDPRNRWTAEMLLDHPFVAGDDTVTLNCSVELSTSPRGPLDFPDWISVQSTTSPSTTPASSSFSALSSCWVSSPSDRIHQLASNQVPNWSVSESSWLVVR</sequence>
<comment type="caution">
    <text evidence="3">The sequence shown here is derived from an EMBL/GenBank/DDBJ whole genome shotgun (WGS) entry which is preliminary data.</text>
</comment>
<keyword evidence="4" id="KW-1185">Reference proteome</keyword>
<dbReference type="Proteomes" id="UP001054252">
    <property type="component" value="Unassembled WGS sequence"/>
</dbReference>
<reference evidence="3 4" key="1">
    <citation type="journal article" date="2021" name="Commun. Biol.">
        <title>The genome of Shorea leprosula (Dipterocarpaceae) highlights the ecological relevance of drought in aseasonal tropical rainforests.</title>
        <authorList>
            <person name="Ng K.K.S."/>
            <person name="Kobayashi M.J."/>
            <person name="Fawcett J.A."/>
            <person name="Hatakeyama M."/>
            <person name="Paape T."/>
            <person name="Ng C.H."/>
            <person name="Ang C.C."/>
            <person name="Tnah L.H."/>
            <person name="Lee C.T."/>
            <person name="Nishiyama T."/>
            <person name="Sese J."/>
            <person name="O'Brien M.J."/>
            <person name="Copetti D."/>
            <person name="Mohd Noor M.I."/>
            <person name="Ong R.C."/>
            <person name="Putra M."/>
            <person name="Sireger I.Z."/>
            <person name="Indrioko S."/>
            <person name="Kosugi Y."/>
            <person name="Izuno A."/>
            <person name="Isagi Y."/>
            <person name="Lee S.L."/>
            <person name="Shimizu K.K."/>
        </authorList>
    </citation>
    <scope>NUCLEOTIDE SEQUENCE [LARGE SCALE GENOMIC DNA]</scope>
    <source>
        <strain evidence="3">214</strain>
    </source>
</reference>
<dbReference type="GO" id="GO:0005524">
    <property type="term" value="F:ATP binding"/>
    <property type="evidence" value="ECO:0007669"/>
    <property type="project" value="UniProtKB-UniRule"/>
</dbReference>
<name>A0AAV5IAR6_9ROSI</name>